<evidence type="ECO:0000313" key="1">
    <source>
        <dbReference type="EMBL" id="KAJ2970828.1"/>
    </source>
</evidence>
<comment type="caution">
    <text evidence="1">The sequence shown here is derived from an EMBL/GenBank/DDBJ whole genome shotgun (WGS) entry which is preliminary data.</text>
</comment>
<reference evidence="1" key="1">
    <citation type="submission" date="2022-08" db="EMBL/GenBank/DDBJ databases">
        <title>Genome Sequence of Lecanicillium fungicola.</title>
        <authorList>
            <person name="Buettner E."/>
        </authorList>
    </citation>
    <scope>NUCLEOTIDE SEQUENCE</scope>
    <source>
        <strain evidence="1">Babe33</strain>
    </source>
</reference>
<dbReference type="Proteomes" id="UP001143910">
    <property type="component" value="Unassembled WGS sequence"/>
</dbReference>
<accession>A0ACC1MVS1</accession>
<gene>
    <name evidence="1" type="ORF">NQ176_g7997</name>
</gene>
<sequence>MKGSAVCLLLLCQAAIGTASNTQKPLNNKVTAADSDDASQSNTDLAPGAESPTLKQPGADLVDSALIELQKVPRTTQKKHRASSGLLGFATRYLLKVIPTMPVTGPVQRQPSKVSGPVAVAKNQLEQAAAQNNSDALFLLAELNFFGYYNHPRDLSAAFNFYQLLATNDGNTTAQYMLALFYSSGIGNVVQHNQAKALLYYTLAAKRGNIKAQMAIGYRHQSGIGTIKDCETALSYYKEVADKSIEWYRTGPPGGQSWIHESWRISDEEGGIYGEGASASSAGLNALRRNLHSNENADISDVIEYLDLMSQKGDLKASFNLGRIYYEGQRGLEKNFDIALKYFFLAASRYWKRDGRAADGTKNGADKTAAEAAGFIARMYLRGDGVVQNFDKAKAWFERGKSHGDAQSQWGLGLMLLNGYGVRRNVKLAVELLKTSADQDYAPAQVQMGRLFLDQGNQEDVKTANYLFELAARYGNIEAWYYLAEMTHFGVGRDRQCQLALSYYKTVAERAEPLVSLWSEANEAYETGNFDLAFLEYLMAAEQGYEKGQTNVAYMLDAKFGKLTMVELLLGRKKNKITLLANANLALIEWTRSSRQSNVDALVKMGDYYFYGIGVEKDLAKAVQCYTGASDYQQSAQAMFNLGWMHENGVGLTQDFHLAKRYYDHALVVNSEAYLPVTLSLLKLRLRSAWNTFTHGPIHSIQDEPKKKKDWSLSEWINNFLDGDQFLYEDDYFEDYYEGTIDSGEDFDGSSVLESLLIVGVTFALVGLVWWRQRIQLQRADAEERRRREQGLPPNPPLPNDVELVGRFPGWAAGVPAFLHASLGCQIASYLPVKQVRNGYTVSQSLRCKH</sequence>
<evidence type="ECO:0000313" key="2">
    <source>
        <dbReference type="Proteomes" id="UP001143910"/>
    </source>
</evidence>
<organism evidence="1 2">
    <name type="scientific">Zarea fungicola</name>
    <dbReference type="NCBI Taxonomy" id="93591"/>
    <lineage>
        <taxon>Eukaryota</taxon>
        <taxon>Fungi</taxon>
        <taxon>Dikarya</taxon>
        <taxon>Ascomycota</taxon>
        <taxon>Pezizomycotina</taxon>
        <taxon>Sordariomycetes</taxon>
        <taxon>Hypocreomycetidae</taxon>
        <taxon>Hypocreales</taxon>
        <taxon>Cordycipitaceae</taxon>
        <taxon>Zarea</taxon>
    </lineage>
</organism>
<proteinExistence type="predicted"/>
<keyword evidence="2" id="KW-1185">Reference proteome</keyword>
<protein>
    <submittedName>
        <fullName evidence="1">Uncharacterized protein</fullName>
    </submittedName>
</protein>
<name>A0ACC1MVS1_9HYPO</name>
<dbReference type="EMBL" id="JANJQO010001460">
    <property type="protein sequence ID" value="KAJ2970828.1"/>
    <property type="molecule type" value="Genomic_DNA"/>
</dbReference>